<accession>A0AA38XPH6</accession>
<organism evidence="1 2">
    <name type="scientific">Cladophialophora chaetospira</name>
    <dbReference type="NCBI Taxonomy" id="386627"/>
    <lineage>
        <taxon>Eukaryota</taxon>
        <taxon>Fungi</taxon>
        <taxon>Dikarya</taxon>
        <taxon>Ascomycota</taxon>
        <taxon>Pezizomycotina</taxon>
        <taxon>Eurotiomycetes</taxon>
        <taxon>Chaetothyriomycetidae</taxon>
        <taxon>Chaetothyriales</taxon>
        <taxon>Herpotrichiellaceae</taxon>
        <taxon>Cladophialophora</taxon>
    </lineage>
</organism>
<name>A0AA38XPH6_9EURO</name>
<gene>
    <name evidence="1" type="ORF">H2200_000930</name>
</gene>
<reference evidence="1" key="1">
    <citation type="submission" date="2022-10" db="EMBL/GenBank/DDBJ databases">
        <title>Culturing micro-colonial fungi from biological soil crusts in the Mojave desert and describing Neophaeococcomyces mojavensis, and introducing the new genera and species Taxawa tesnikishii.</title>
        <authorList>
            <person name="Kurbessoian T."/>
            <person name="Stajich J.E."/>
        </authorList>
    </citation>
    <scope>NUCLEOTIDE SEQUENCE</scope>
    <source>
        <strain evidence="1">TK_41</strain>
    </source>
</reference>
<dbReference type="EMBL" id="JAPDRK010000001">
    <property type="protein sequence ID" value="KAJ9617209.1"/>
    <property type="molecule type" value="Genomic_DNA"/>
</dbReference>
<sequence length="223" mass="24430">MGAGDHITAEEAVTGSDVTVSIKLQDPDATRTSITEAKKPLTSKQSSITESNDGVLTQVVKDSPEDAMIQTTTQVGHLRLAGEQEPESSTVSINEEACQNHGNSHDVANSRCPSDINLHIHIKVRRSKTPVTTSSITVPASKCTNWNELRLEVIAAGWQIARVNSLKTAHFRLEEDGKAASLTIVPTRIDAYTAFPGKIYEGWYHRILRGRQSLYKVDVNIEI</sequence>
<proteinExistence type="predicted"/>
<dbReference type="Proteomes" id="UP001172673">
    <property type="component" value="Unassembled WGS sequence"/>
</dbReference>
<dbReference type="AlphaFoldDB" id="A0AA38XPH6"/>
<protein>
    <submittedName>
        <fullName evidence="1">Uncharacterized protein</fullName>
    </submittedName>
</protein>
<comment type="caution">
    <text evidence="1">The sequence shown here is derived from an EMBL/GenBank/DDBJ whole genome shotgun (WGS) entry which is preliminary data.</text>
</comment>
<keyword evidence="2" id="KW-1185">Reference proteome</keyword>
<evidence type="ECO:0000313" key="1">
    <source>
        <dbReference type="EMBL" id="KAJ9617209.1"/>
    </source>
</evidence>
<evidence type="ECO:0000313" key="2">
    <source>
        <dbReference type="Proteomes" id="UP001172673"/>
    </source>
</evidence>